<gene>
    <name evidence="1" type="ORF">JTE90_028154</name>
</gene>
<evidence type="ECO:0000313" key="1">
    <source>
        <dbReference type="EMBL" id="KAG8193042.1"/>
    </source>
</evidence>
<dbReference type="InterPro" id="IPR035426">
    <property type="entry name" value="Gemin2/Brr1"/>
</dbReference>
<reference evidence="1 2" key="1">
    <citation type="journal article" date="2022" name="Nat. Ecol. Evol.">
        <title>A masculinizing supergene underlies an exaggerated male reproductive morph in a spider.</title>
        <authorList>
            <person name="Hendrickx F."/>
            <person name="De Corte Z."/>
            <person name="Sonet G."/>
            <person name="Van Belleghem S.M."/>
            <person name="Kostlbacher S."/>
            <person name="Vangestel C."/>
        </authorList>
    </citation>
    <scope>NUCLEOTIDE SEQUENCE [LARGE SCALE GENOMIC DNA]</scope>
    <source>
        <strain evidence="1">W744_W776</strain>
    </source>
</reference>
<dbReference type="GO" id="GO:0000387">
    <property type="term" value="P:spliceosomal snRNP assembly"/>
    <property type="evidence" value="ECO:0007669"/>
    <property type="project" value="InterPro"/>
</dbReference>
<accession>A0AAV6V987</accession>
<evidence type="ECO:0000313" key="2">
    <source>
        <dbReference type="Proteomes" id="UP000827092"/>
    </source>
</evidence>
<name>A0AAV6V987_9ARAC</name>
<dbReference type="Pfam" id="PF04938">
    <property type="entry name" value="SIP1"/>
    <property type="match status" value="1"/>
</dbReference>
<dbReference type="EMBL" id="JAFNEN010000132">
    <property type="protein sequence ID" value="KAG8193042.1"/>
    <property type="molecule type" value="Genomic_DNA"/>
</dbReference>
<protein>
    <submittedName>
        <fullName evidence="1">Uncharacterized protein</fullName>
    </submittedName>
</protein>
<dbReference type="AlphaFoldDB" id="A0AAV6V987"/>
<sequence length="280" mass="32722">MTHFEDQREDYFVQLLPKGFFLEKVTRPITLDTDPKDGFEFIHKSRLEDACLDFGPKKEIVNVSPTEENCKQTSSSDLIIWGREQTLQFSHLAHKLKNNRKSLMQKFPRTMEFPDLDEKDWCTFCLGSNMCADIFGEDLPNFVVEGHQPLLSIVLHLDRNQLMQLICWHYKWFKAVHMTIDIGSIDRMIDSIAMWTYALCCNLHKPLGSIYEKQLEELHDSYKEALDSLEDCSRNRVYLIVAILKHYFGVKYYKHATAWNIYTNTSYFCPTSSSSSETSD</sequence>
<comment type="caution">
    <text evidence="1">The sequence shown here is derived from an EMBL/GenBank/DDBJ whole genome shotgun (WGS) entry which is preliminary data.</text>
</comment>
<keyword evidence="2" id="KW-1185">Reference proteome</keyword>
<proteinExistence type="predicted"/>
<dbReference type="Gene3D" id="1.20.58.1070">
    <property type="match status" value="1"/>
</dbReference>
<dbReference type="Proteomes" id="UP000827092">
    <property type="component" value="Unassembled WGS sequence"/>
</dbReference>
<organism evidence="1 2">
    <name type="scientific">Oedothorax gibbosus</name>
    <dbReference type="NCBI Taxonomy" id="931172"/>
    <lineage>
        <taxon>Eukaryota</taxon>
        <taxon>Metazoa</taxon>
        <taxon>Ecdysozoa</taxon>
        <taxon>Arthropoda</taxon>
        <taxon>Chelicerata</taxon>
        <taxon>Arachnida</taxon>
        <taxon>Araneae</taxon>
        <taxon>Araneomorphae</taxon>
        <taxon>Entelegynae</taxon>
        <taxon>Araneoidea</taxon>
        <taxon>Linyphiidae</taxon>
        <taxon>Erigoninae</taxon>
        <taxon>Oedothorax</taxon>
    </lineage>
</organism>